<accession>A0A6L3MWH4</accession>
<keyword evidence="4 7" id="KW-0324">Glycolysis</keyword>
<proteinExistence type="inferred from homology"/>
<evidence type="ECO:0000256" key="7">
    <source>
        <dbReference type="HAMAP-Rule" id="MF_00473"/>
    </source>
</evidence>
<dbReference type="HAMAP" id="MF_00473">
    <property type="entry name" value="G6P_isomerase"/>
    <property type="match status" value="1"/>
</dbReference>
<dbReference type="InterPro" id="IPR023096">
    <property type="entry name" value="G6P_Isomerase_C"/>
</dbReference>
<dbReference type="EMBL" id="VZOK01000020">
    <property type="protein sequence ID" value="KAB0637510.1"/>
    <property type="molecule type" value="Genomic_DNA"/>
</dbReference>
<reference evidence="9 10" key="1">
    <citation type="submission" date="2019-09" db="EMBL/GenBank/DDBJ databases">
        <title>Draft genome sequences of 48 bacterial type strains from the CCUG.</title>
        <authorList>
            <person name="Tunovic T."/>
            <person name="Pineiro-Iglesias B."/>
            <person name="Unosson C."/>
            <person name="Inganas E."/>
            <person name="Ohlen M."/>
            <person name="Cardew S."/>
            <person name="Jensie-Markopoulos S."/>
            <person name="Salva-Serra F."/>
            <person name="Jaen-Luchoro D."/>
            <person name="Karlsson R."/>
            <person name="Svensson-Stadler L."/>
            <person name="Chun J."/>
            <person name="Moore E."/>
        </authorList>
    </citation>
    <scope>NUCLEOTIDE SEQUENCE [LARGE SCALE GENOMIC DNA]</scope>
    <source>
        <strain evidence="9 10">CCUG 65686</strain>
    </source>
</reference>
<evidence type="ECO:0000313" key="10">
    <source>
        <dbReference type="Proteomes" id="UP000473470"/>
    </source>
</evidence>
<dbReference type="GO" id="GO:0048029">
    <property type="term" value="F:monosaccharide binding"/>
    <property type="evidence" value="ECO:0007669"/>
    <property type="project" value="TreeGrafter"/>
</dbReference>
<dbReference type="InterPro" id="IPR035482">
    <property type="entry name" value="SIS_PGI_2"/>
</dbReference>
<dbReference type="FunFam" id="3.40.50.10490:FF:000004">
    <property type="entry name" value="Glucose-6-phosphate isomerase"/>
    <property type="match status" value="1"/>
</dbReference>
<comment type="catalytic activity">
    <reaction evidence="6 7 8">
        <text>alpha-D-glucose 6-phosphate = beta-D-fructose 6-phosphate</text>
        <dbReference type="Rhea" id="RHEA:11816"/>
        <dbReference type="ChEBI" id="CHEBI:57634"/>
        <dbReference type="ChEBI" id="CHEBI:58225"/>
        <dbReference type="EC" id="5.3.1.9"/>
    </reaction>
</comment>
<evidence type="ECO:0000256" key="1">
    <source>
        <dbReference type="ARBA" id="ARBA00004926"/>
    </source>
</evidence>
<dbReference type="Proteomes" id="UP000473470">
    <property type="component" value="Unassembled WGS sequence"/>
</dbReference>
<evidence type="ECO:0000256" key="6">
    <source>
        <dbReference type="ARBA" id="ARBA00029321"/>
    </source>
</evidence>
<keyword evidence="5 7" id="KW-0413">Isomerase</keyword>
<comment type="subcellular location">
    <subcellularLocation>
        <location evidence="7">Cytoplasm</location>
    </subcellularLocation>
</comment>
<dbReference type="PROSITE" id="PS51463">
    <property type="entry name" value="P_GLUCOSE_ISOMERASE_3"/>
    <property type="match status" value="1"/>
</dbReference>
<comment type="caution">
    <text evidence="9">The sequence shown here is derived from an EMBL/GenBank/DDBJ whole genome shotgun (WGS) entry which is preliminary data.</text>
</comment>
<dbReference type="Pfam" id="PF00342">
    <property type="entry name" value="PGI"/>
    <property type="match status" value="1"/>
</dbReference>
<evidence type="ECO:0000256" key="3">
    <source>
        <dbReference type="ARBA" id="ARBA00022432"/>
    </source>
</evidence>
<organism evidence="9 10">
    <name type="scientific">Burkholderia stagnalis</name>
    <dbReference type="NCBI Taxonomy" id="1503054"/>
    <lineage>
        <taxon>Bacteria</taxon>
        <taxon>Pseudomonadati</taxon>
        <taxon>Pseudomonadota</taxon>
        <taxon>Betaproteobacteria</taxon>
        <taxon>Burkholderiales</taxon>
        <taxon>Burkholderiaceae</taxon>
        <taxon>Burkholderia</taxon>
        <taxon>Burkholderia cepacia complex</taxon>
    </lineage>
</organism>
<dbReference type="Gene3D" id="1.10.1390.10">
    <property type="match status" value="1"/>
</dbReference>
<comment type="function">
    <text evidence="7">Catalyzes the reversible isomerization of glucose-6-phosphate to fructose-6-phosphate.</text>
</comment>
<dbReference type="InterPro" id="IPR035476">
    <property type="entry name" value="SIS_PGI_1"/>
</dbReference>
<dbReference type="InterPro" id="IPR018189">
    <property type="entry name" value="Phosphoglucose_isomerase_CS"/>
</dbReference>
<dbReference type="Gene3D" id="3.40.50.10490">
    <property type="entry name" value="Glucose-6-phosphate isomerase like protein, domain 1"/>
    <property type="match status" value="2"/>
</dbReference>
<dbReference type="PANTHER" id="PTHR11469:SF1">
    <property type="entry name" value="GLUCOSE-6-PHOSPHATE ISOMERASE"/>
    <property type="match status" value="1"/>
</dbReference>
<dbReference type="InterPro" id="IPR046348">
    <property type="entry name" value="SIS_dom_sf"/>
</dbReference>
<feature type="active site" evidence="7">
    <location>
        <position position="387"/>
    </location>
</feature>
<evidence type="ECO:0000256" key="5">
    <source>
        <dbReference type="ARBA" id="ARBA00023235"/>
    </source>
</evidence>
<dbReference type="AlphaFoldDB" id="A0A6L3MWH4"/>
<sequence length="535" mass="58157">MPIMTLLTRTPAWRALADHRDALAGTPLPELFARDPERAARFSLEAAGLFVDFSKHPVVDETIARLVALARASGVEARRDAMFAGERINATERRAVLHVALRDRSGTPRFVESTDVAAQVAAVLAKLRAFAGAVRDGAWQGHSGRAITDVVNIGIGGSDLGPKMVCEALKPTAHERLTMHFVSNVDGADIAEVLKRTDPQTTLFIVSSKTFTTRETLVNAHTARAWLLASGAPEAAIARHFVAVSTNADAVAAFGIDPANMFEFWDWVGGRYSLWSAIGLPIALQNGMDAFDALLDGAHAMDRHFADAPLERNLPALLALIGIWHQNFLGATSHLIAPYDRYLHRLPAYLQQLDMESNGKSVTLAGERVDYATGPVIWGEPGTNGQHAFFQLLHQGTAVIPADMIVCMQPQHAFDAHHDILVANCFAQSEALMNGARSPDEPHRHFEGNRPTTTICLDRLDPASLGALIALYEHKVFVQGAVWQINSFDQWGVELGKRLAVAIENELDAPGPARSHDGSTNQLINRYKARRGTAA</sequence>
<dbReference type="PANTHER" id="PTHR11469">
    <property type="entry name" value="GLUCOSE-6-PHOSPHATE ISOMERASE"/>
    <property type="match status" value="1"/>
</dbReference>
<dbReference type="GO" id="GO:0006096">
    <property type="term" value="P:glycolytic process"/>
    <property type="evidence" value="ECO:0007669"/>
    <property type="project" value="UniProtKB-UniRule"/>
</dbReference>
<keyword evidence="7" id="KW-0963">Cytoplasm</keyword>
<evidence type="ECO:0000256" key="2">
    <source>
        <dbReference type="ARBA" id="ARBA00006604"/>
    </source>
</evidence>
<name>A0A6L3MWH4_9BURK</name>
<dbReference type="UniPathway" id="UPA00138"/>
<dbReference type="PROSITE" id="PS00765">
    <property type="entry name" value="P_GLUCOSE_ISOMERASE_1"/>
    <property type="match status" value="1"/>
</dbReference>
<dbReference type="InterPro" id="IPR001672">
    <property type="entry name" value="G6P_Isomerase"/>
</dbReference>
<evidence type="ECO:0000256" key="4">
    <source>
        <dbReference type="ARBA" id="ARBA00023152"/>
    </source>
</evidence>
<keyword evidence="3 7" id="KW-0312">Gluconeogenesis</keyword>
<comment type="pathway">
    <text evidence="1 7 8">Carbohydrate degradation; glycolysis; D-glyceraldehyde 3-phosphate and glycerone phosphate from D-glucose: step 2/4.</text>
</comment>
<comment type="similarity">
    <text evidence="2 7 8">Belongs to the GPI family.</text>
</comment>
<dbReference type="CDD" id="cd05015">
    <property type="entry name" value="SIS_PGI_1"/>
    <property type="match status" value="1"/>
</dbReference>
<dbReference type="CDD" id="cd05016">
    <property type="entry name" value="SIS_PGI_2"/>
    <property type="match status" value="1"/>
</dbReference>
<dbReference type="NCBIfam" id="NF001211">
    <property type="entry name" value="PRK00179.1"/>
    <property type="match status" value="1"/>
</dbReference>
<dbReference type="GO" id="GO:0005829">
    <property type="term" value="C:cytosol"/>
    <property type="evidence" value="ECO:0007669"/>
    <property type="project" value="TreeGrafter"/>
</dbReference>
<dbReference type="FunFam" id="1.10.1390.10:FF:000001">
    <property type="entry name" value="Glucose-6-phosphate isomerase"/>
    <property type="match status" value="1"/>
</dbReference>
<dbReference type="GO" id="GO:0051156">
    <property type="term" value="P:glucose 6-phosphate metabolic process"/>
    <property type="evidence" value="ECO:0007669"/>
    <property type="project" value="TreeGrafter"/>
</dbReference>
<feature type="active site" description="Proton donor" evidence="7">
    <location>
        <position position="356"/>
    </location>
</feature>
<evidence type="ECO:0000313" key="9">
    <source>
        <dbReference type="EMBL" id="KAB0637510.1"/>
    </source>
</evidence>
<evidence type="ECO:0000256" key="8">
    <source>
        <dbReference type="RuleBase" id="RU000612"/>
    </source>
</evidence>
<dbReference type="GO" id="GO:0097367">
    <property type="term" value="F:carbohydrate derivative binding"/>
    <property type="evidence" value="ECO:0007669"/>
    <property type="project" value="InterPro"/>
</dbReference>
<dbReference type="GO" id="GO:0006094">
    <property type="term" value="P:gluconeogenesis"/>
    <property type="evidence" value="ECO:0007669"/>
    <property type="project" value="UniProtKB-UniRule"/>
</dbReference>
<protein>
    <recommendedName>
        <fullName evidence="7">Glucose-6-phosphate isomerase</fullName>
        <shortName evidence="7">GPI</shortName>
        <ecNumber evidence="7">5.3.1.9</ecNumber>
    </recommendedName>
    <alternativeName>
        <fullName evidence="7">Phosphoglucose isomerase</fullName>
        <shortName evidence="7">PGI</shortName>
    </alternativeName>
    <alternativeName>
        <fullName evidence="7">Phosphohexose isomerase</fullName>
        <shortName evidence="7">PHI</shortName>
    </alternativeName>
</protein>
<dbReference type="PROSITE" id="PS00174">
    <property type="entry name" value="P_GLUCOSE_ISOMERASE_2"/>
    <property type="match status" value="1"/>
</dbReference>
<dbReference type="UniPathway" id="UPA00109">
    <property type="reaction ID" value="UER00181"/>
</dbReference>
<dbReference type="SUPFAM" id="SSF53697">
    <property type="entry name" value="SIS domain"/>
    <property type="match status" value="1"/>
</dbReference>
<feature type="active site" evidence="7">
    <location>
        <position position="497"/>
    </location>
</feature>
<gene>
    <name evidence="7" type="primary">pgi</name>
    <name evidence="9" type="ORF">F7R25_15895</name>
</gene>
<dbReference type="PRINTS" id="PR00662">
    <property type="entry name" value="G6PISOMERASE"/>
</dbReference>
<comment type="pathway">
    <text evidence="7">Carbohydrate biosynthesis; gluconeogenesis.</text>
</comment>
<dbReference type="EC" id="5.3.1.9" evidence="7"/>
<dbReference type="GO" id="GO:0004347">
    <property type="term" value="F:glucose-6-phosphate isomerase activity"/>
    <property type="evidence" value="ECO:0007669"/>
    <property type="project" value="UniProtKB-UniRule"/>
</dbReference>